<accession>A0ABR4QQV6</accession>
<sequence>MVFRIDESIRVINSVFYGRILKALKVLGKPRGTTRNASTTLKSTGLVWLRKCKWCEGAFSLPQLRLVQGISPVRSDLLLTKHAIHRLSPLTCVIRQISLEKSRLTTSSTYETCVRTRCDGVYIPLKNT</sequence>
<organism evidence="1 2">
    <name type="scientific">Taenia crassiceps</name>
    <dbReference type="NCBI Taxonomy" id="6207"/>
    <lineage>
        <taxon>Eukaryota</taxon>
        <taxon>Metazoa</taxon>
        <taxon>Spiralia</taxon>
        <taxon>Lophotrochozoa</taxon>
        <taxon>Platyhelminthes</taxon>
        <taxon>Cestoda</taxon>
        <taxon>Eucestoda</taxon>
        <taxon>Cyclophyllidea</taxon>
        <taxon>Taeniidae</taxon>
        <taxon>Taenia</taxon>
    </lineage>
</organism>
<evidence type="ECO:0000313" key="2">
    <source>
        <dbReference type="Proteomes" id="UP001651158"/>
    </source>
</evidence>
<comment type="caution">
    <text evidence="1">The sequence shown here is derived from an EMBL/GenBank/DDBJ whole genome shotgun (WGS) entry which is preliminary data.</text>
</comment>
<evidence type="ECO:0000313" key="1">
    <source>
        <dbReference type="EMBL" id="KAL5111952.1"/>
    </source>
</evidence>
<dbReference type="EMBL" id="JAKROA010000001">
    <property type="protein sequence ID" value="KAL5111952.1"/>
    <property type="molecule type" value="Genomic_DNA"/>
</dbReference>
<dbReference type="Proteomes" id="UP001651158">
    <property type="component" value="Unassembled WGS sequence"/>
</dbReference>
<name>A0ABR4QQV6_9CEST</name>
<keyword evidence="2" id="KW-1185">Reference proteome</keyword>
<reference evidence="1 2" key="1">
    <citation type="journal article" date="2022" name="Front. Cell. Infect. Microbiol.">
        <title>The Genomes of Two Strains of Taenia crassiceps the Animal Model for the Study of Human Cysticercosis.</title>
        <authorList>
            <person name="Bobes R.J."/>
            <person name="Estrada K."/>
            <person name="Rios-Valencia D.G."/>
            <person name="Calderon-Gallegos A."/>
            <person name="de la Torre P."/>
            <person name="Carrero J.C."/>
            <person name="Sanchez-Flores A."/>
            <person name="Laclette J.P."/>
        </authorList>
    </citation>
    <scope>NUCLEOTIDE SEQUENCE [LARGE SCALE GENOMIC DNA]</scope>
    <source>
        <strain evidence="1">WFUcys</strain>
    </source>
</reference>
<protein>
    <submittedName>
        <fullName evidence="1">Uncharacterized protein</fullName>
    </submittedName>
</protein>
<proteinExistence type="predicted"/>
<gene>
    <name evidence="1" type="ORF">TcWFU_004362</name>
</gene>